<accession>A0A165FZ48</accession>
<dbReference type="InParanoid" id="A0A165FZ48"/>
<dbReference type="Proteomes" id="UP000076842">
    <property type="component" value="Unassembled WGS sequence"/>
</dbReference>
<feature type="domain" description="J" evidence="2">
    <location>
        <begin position="6"/>
        <end position="77"/>
    </location>
</feature>
<name>A0A165FZ48_9BASI</name>
<evidence type="ECO:0000313" key="3">
    <source>
        <dbReference type="EMBL" id="KZT57393.1"/>
    </source>
</evidence>
<protein>
    <submittedName>
        <fullName evidence="3">DnaJ-domain-containing protein</fullName>
    </submittedName>
</protein>
<evidence type="ECO:0000256" key="1">
    <source>
        <dbReference type="SAM" id="MobiDB-lite"/>
    </source>
</evidence>
<sequence length="252" mass="26575">MAAFVNYYELLHVDRSATSDQIRTAYKKESLRTHPDRLPPTATPQERAASTSRFQAVADAYYVLSDPVRKRDYDALLSSRAPPAGAAAGAGGPGGWADASAGFFQQFASAFARGAAPPGGWAEPGEKDNTAEAAAEEEEWAPEPEADASRSSWSGQQPDADATFTSVFEDLLRPEVASHVPWWTYVGSVSGAGLGYIIANVPGAMMGAYAGNRLGKIRDAKGKSVAQVFNGLGGNQKAQASQAPPPLSFAQH</sequence>
<dbReference type="PANTHER" id="PTHR24074">
    <property type="entry name" value="CO-CHAPERONE PROTEIN DJLA"/>
    <property type="match status" value="1"/>
</dbReference>
<dbReference type="CDD" id="cd06257">
    <property type="entry name" value="DnaJ"/>
    <property type="match status" value="1"/>
</dbReference>
<gene>
    <name evidence="3" type="ORF">CALCODRAFT_453025</name>
</gene>
<dbReference type="SUPFAM" id="SSF46565">
    <property type="entry name" value="Chaperone J-domain"/>
    <property type="match status" value="1"/>
</dbReference>
<dbReference type="OrthoDB" id="442087at2759"/>
<dbReference type="Pfam" id="PF00226">
    <property type="entry name" value="DnaJ"/>
    <property type="match status" value="1"/>
</dbReference>
<keyword evidence="4" id="KW-1185">Reference proteome</keyword>
<feature type="compositionally biased region" description="Acidic residues" evidence="1">
    <location>
        <begin position="134"/>
        <end position="146"/>
    </location>
</feature>
<reference evidence="3 4" key="1">
    <citation type="journal article" date="2016" name="Mol. Biol. Evol.">
        <title>Comparative Genomics of Early-Diverging Mushroom-Forming Fungi Provides Insights into the Origins of Lignocellulose Decay Capabilities.</title>
        <authorList>
            <person name="Nagy L.G."/>
            <person name="Riley R."/>
            <person name="Tritt A."/>
            <person name="Adam C."/>
            <person name="Daum C."/>
            <person name="Floudas D."/>
            <person name="Sun H."/>
            <person name="Yadav J.S."/>
            <person name="Pangilinan J."/>
            <person name="Larsson K.H."/>
            <person name="Matsuura K."/>
            <person name="Barry K."/>
            <person name="Labutti K."/>
            <person name="Kuo R."/>
            <person name="Ohm R.A."/>
            <person name="Bhattacharya S.S."/>
            <person name="Shirouzu T."/>
            <person name="Yoshinaga Y."/>
            <person name="Martin F.M."/>
            <person name="Grigoriev I.V."/>
            <person name="Hibbett D.S."/>
        </authorList>
    </citation>
    <scope>NUCLEOTIDE SEQUENCE [LARGE SCALE GENOMIC DNA]</scope>
    <source>
        <strain evidence="3 4">HHB12733</strain>
    </source>
</reference>
<dbReference type="SMART" id="SM00271">
    <property type="entry name" value="DnaJ"/>
    <property type="match status" value="1"/>
</dbReference>
<organism evidence="3 4">
    <name type="scientific">Calocera cornea HHB12733</name>
    <dbReference type="NCBI Taxonomy" id="1353952"/>
    <lineage>
        <taxon>Eukaryota</taxon>
        <taxon>Fungi</taxon>
        <taxon>Dikarya</taxon>
        <taxon>Basidiomycota</taxon>
        <taxon>Agaricomycotina</taxon>
        <taxon>Dacrymycetes</taxon>
        <taxon>Dacrymycetales</taxon>
        <taxon>Dacrymycetaceae</taxon>
        <taxon>Calocera</taxon>
    </lineage>
</organism>
<dbReference type="InterPro" id="IPR036869">
    <property type="entry name" value="J_dom_sf"/>
</dbReference>
<evidence type="ECO:0000259" key="2">
    <source>
        <dbReference type="PROSITE" id="PS50076"/>
    </source>
</evidence>
<dbReference type="Gene3D" id="1.10.287.110">
    <property type="entry name" value="DnaJ domain"/>
    <property type="match status" value="1"/>
</dbReference>
<proteinExistence type="predicted"/>
<dbReference type="PRINTS" id="PR00625">
    <property type="entry name" value="JDOMAIN"/>
</dbReference>
<dbReference type="EMBL" id="KV423964">
    <property type="protein sequence ID" value="KZT57393.1"/>
    <property type="molecule type" value="Genomic_DNA"/>
</dbReference>
<dbReference type="FunCoup" id="A0A165FZ48">
    <property type="interactions" value="172"/>
</dbReference>
<evidence type="ECO:0000313" key="4">
    <source>
        <dbReference type="Proteomes" id="UP000076842"/>
    </source>
</evidence>
<dbReference type="STRING" id="1353952.A0A165FZ48"/>
<dbReference type="InterPro" id="IPR050817">
    <property type="entry name" value="DjlA_DnaK_co-chaperone"/>
</dbReference>
<dbReference type="AlphaFoldDB" id="A0A165FZ48"/>
<dbReference type="PROSITE" id="PS50076">
    <property type="entry name" value="DNAJ_2"/>
    <property type="match status" value="1"/>
</dbReference>
<dbReference type="InterPro" id="IPR001623">
    <property type="entry name" value="DnaJ_domain"/>
</dbReference>
<feature type="region of interest" description="Disordered" evidence="1">
    <location>
        <begin position="115"/>
        <end position="160"/>
    </location>
</feature>